<proteinExistence type="predicted"/>
<accession>A0AAE0DZF6</accession>
<dbReference type="AlphaFoldDB" id="A0AAE0DZF6"/>
<reference evidence="9" key="1">
    <citation type="journal article" date="2023" name="Plant J.">
        <title>Genome sequences and population genomics provide insights into the demographic history, inbreeding, and mutation load of two 'living fossil' tree species of Dipteronia.</title>
        <authorList>
            <person name="Feng Y."/>
            <person name="Comes H.P."/>
            <person name="Chen J."/>
            <person name="Zhu S."/>
            <person name="Lu R."/>
            <person name="Zhang X."/>
            <person name="Li P."/>
            <person name="Qiu J."/>
            <person name="Olsen K.M."/>
            <person name="Qiu Y."/>
        </authorList>
    </citation>
    <scope>NUCLEOTIDE SEQUENCE</scope>
    <source>
        <strain evidence="9">NBL</strain>
    </source>
</reference>
<dbReference type="GO" id="GO:0005524">
    <property type="term" value="F:ATP binding"/>
    <property type="evidence" value="ECO:0007669"/>
    <property type="project" value="UniProtKB-KW"/>
</dbReference>
<keyword evidence="2 7" id="KW-0812">Transmembrane</keyword>
<dbReference type="InterPro" id="IPR036640">
    <property type="entry name" value="ABC1_TM_sf"/>
</dbReference>
<dbReference type="PROSITE" id="PS50929">
    <property type="entry name" value="ABC_TM1F"/>
    <property type="match status" value="1"/>
</dbReference>
<comment type="caution">
    <text evidence="9">The sequence shown here is derived from an EMBL/GenBank/DDBJ whole genome shotgun (WGS) entry which is preliminary data.</text>
</comment>
<protein>
    <recommendedName>
        <fullName evidence="8">ABC transmembrane type-1 domain-containing protein</fullName>
    </recommendedName>
</protein>
<keyword evidence="1" id="KW-0813">Transport</keyword>
<dbReference type="Pfam" id="PF00664">
    <property type="entry name" value="ABC_membrane"/>
    <property type="match status" value="1"/>
</dbReference>
<evidence type="ECO:0000256" key="7">
    <source>
        <dbReference type="SAM" id="Phobius"/>
    </source>
</evidence>
<keyword evidence="3" id="KW-0547">Nucleotide-binding</keyword>
<evidence type="ECO:0000256" key="4">
    <source>
        <dbReference type="ARBA" id="ARBA00022840"/>
    </source>
</evidence>
<keyword evidence="6 7" id="KW-0472">Membrane</keyword>
<gene>
    <name evidence="9" type="ORF">Dsin_022130</name>
</gene>
<evidence type="ECO:0000256" key="2">
    <source>
        <dbReference type="ARBA" id="ARBA00022692"/>
    </source>
</evidence>
<evidence type="ECO:0000256" key="3">
    <source>
        <dbReference type="ARBA" id="ARBA00022741"/>
    </source>
</evidence>
<keyword evidence="4" id="KW-0067">ATP-binding</keyword>
<feature type="transmembrane region" description="Helical" evidence="7">
    <location>
        <begin position="124"/>
        <end position="145"/>
    </location>
</feature>
<feature type="transmembrane region" description="Helical" evidence="7">
    <location>
        <begin position="20"/>
        <end position="38"/>
    </location>
</feature>
<dbReference type="GO" id="GO:0016020">
    <property type="term" value="C:membrane"/>
    <property type="evidence" value="ECO:0007669"/>
    <property type="project" value="InterPro"/>
</dbReference>
<evidence type="ECO:0000256" key="5">
    <source>
        <dbReference type="ARBA" id="ARBA00022989"/>
    </source>
</evidence>
<evidence type="ECO:0000256" key="1">
    <source>
        <dbReference type="ARBA" id="ARBA00022448"/>
    </source>
</evidence>
<organism evidence="9 10">
    <name type="scientific">Dipteronia sinensis</name>
    <dbReference type="NCBI Taxonomy" id="43782"/>
    <lineage>
        <taxon>Eukaryota</taxon>
        <taxon>Viridiplantae</taxon>
        <taxon>Streptophyta</taxon>
        <taxon>Embryophyta</taxon>
        <taxon>Tracheophyta</taxon>
        <taxon>Spermatophyta</taxon>
        <taxon>Magnoliopsida</taxon>
        <taxon>eudicotyledons</taxon>
        <taxon>Gunneridae</taxon>
        <taxon>Pentapetalae</taxon>
        <taxon>rosids</taxon>
        <taxon>malvids</taxon>
        <taxon>Sapindales</taxon>
        <taxon>Sapindaceae</taxon>
        <taxon>Hippocastanoideae</taxon>
        <taxon>Acereae</taxon>
        <taxon>Dipteronia</taxon>
    </lineage>
</organism>
<name>A0AAE0DZF6_9ROSI</name>
<dbReference type="InterPro" id="IPR011527">
    <property type="entry name" value="ABC1_TM_dom"/>
</dbReference>
<dbReference type="PANTHER" id="PTHR24223">
    <property type="entry name" value="ATP-BINDING CASSETTE SUB-FAMILY C"/>
    <property type="match status" value="1"/>
</dbReference>
<feature type="transmembrane region" description="Helical" evidence="7">
    <location>
        <begin position="96"/>
        <end position="118"/>
    </location>
</feature>
<dbReference type="Proteomes" id="UP001281410">
    <property type="component" value="Unassembled WGS sequence"/>
</dbReference>
<dbReference type="EMBL" id="JANJYJ010000007">
    <property type="protein sequence ID" value="KAK3198715.1"/>
    <property type="molecule type" value="Genomic_DNA"/>
</dbReference>
<dbReference type="PANTHER" id="PTHR24223:SF181">
    <property type="entry name" value="ABC TRANSPORTER C FAMILY MEMBER 3"/>
    <property type="match status" value="1"/>
</dbReference>
<feature type="domain" description="ABC transmembrane type-1" evidence="8">
    <location>
        <begin position="1"/>
        <end position="138"/>
    </location>
</feature>
<evidence type="ECO:0000259" key="8">
    <source>
        <dbReference type="PROSITE" id="PS50929"/>
    </source>
</evidence>
<dbReference type="GO" id="GO:0140359">
    <property type="term" value="F:ABC-type transporter activity"/>
    <property type="evidence" value="ECO:0007669"/>
    <property type="project" value="InterPro"/>
</dbReference>
<dbReference type="InterPro" id="IPR050173">
    <property type="entry name" value="ABC_transporter_C-like"/>
</dbReference>
<sequence length="152" mass="16803">MAWETPVSKDLKPPVGGFKLLFVYLALAIESSFCILPRETLLVTAGYKTATQLFNRMHLCIFRAPMSFFDATPSGRILNRASTNQSAVDLNIPNQVGAFAFPMIHLLGIIVVMSQVAWQVFIVFIPMIALCLWYQVILVFFAALASDSTSAP</sequence>
<keyword evidence="5 7" id="KW-1133">Transmembrane helix</keyword>
<keyword evidence="10" id="KW-1185">Reference proteome</keyword>
<evidence type="ECO:0000313" key="10">
    <source>
        <dbReference type="Proteomes" id="UP001281410"/>
    </source>
</evidence>
<evidence type="ECO:0000256" key="6">
    <source>
        <dbReference type="ARBA" id="ARBA00023136"/>
    </source>
</evidence>
<dbReference type="SUPFAM" id="SSF90123">
    <property type="entry name" value="ABC transporter transmembrane region"/>
    <property type="match status" value="1"/>
</dbReference>
<dbReference type="Gene3D" id="1.20.1560.10">
    <property type="entry name" value="ABC transporter type 1, transmembrane domain"/>
    <property type="match status" value="1"/>
</dbReference>
<evidence type="ECO:0000313" key="9">
    <source>
        <dbReference type="EMBL" id="KAK3198715.1"/>
    </source>
</evidence>